<dbReference type="GO" id="GO:0009279">
    <property type="term" value="C:cell outer membrane"/>
    <property type="evidence" value="ECO:0007669"/>
    <property type="project" value="UniProtKB-SubCell"/>
</dbReference>
<keyword evidence="2 8" id="KW-0813">Transport</keyword>
<keyword evidence="3 8" id="KW-1134">Transmembrane beta strand</keyword>
<evidence type="ECO:0000256" key="1">
    <source>
        <dbReference type="ARBA" id="ARBA00004571"/>
    </source>
</evidence>
<dbReference type="OrthoDB" id="176248at2"/>
<accession>A0A5S3YWW1</accession>
<evidence type="ECO:0000256" key="8">
    <source>
        <dbReference type="PROSITE-ProRule" id="PRU01360"/>
    </source>
</evidence>
<keyword evidence="6 8" id="KW-0472">Membrane</keyword>
<dbReference type="InterPro" id="IPR037066">
    <property type="entry name" value="Plug_dom_sf"/>
</dbReference>
<comment type="similarity">
    <text evidence="8 9">Belongs to the TonB-dependent receptor family.</text>
</comment>
<gene>
    <name evidence="13" type="ORF">CWB73_07955</name>
</gene>
<evidence type="ECO:0000256" key="9">
    <source>
        <dbReference type="RuleBase" id="RU003357"/>
    </source>
</evidence>
<dbReference type="SUPFAM" id="SSF56935">
    <property type="entry name" value="Porins"/>
    <property type="match status" value="1"/>
</dbReference>
<dbReference type="InterPro" id="IPR036942">
    <property type="entry name" value="Beta-barrel_TonB_sf"/>
</dbReference>
<evidence type="ECO:0000256" key="6">
    <source>
        <dbReference type="ARBA" id="ARBA00023136"/>
    </source>
</evidence>
<sequence>MLKKLNLLTAGIHAALLAGTAASSVAVANTNTEEQKVERIQVTGSKIKRFNLTSPTPVTVIGGVELENQGITNVNDLLEEMPQATVGLSPETTTNYIYASGLNTTDLRGLGSERTLVLVNGRRFVPGSVGDTAVDLNNIPTSMIERIEIATGGAAAVYGADAVAGVVNIITKKSMDGIEVDFSTVRPEQSGGESNYFSITGGMEEDKLSFIASLNYTENESYTKLSRDFFANPVNSYGNPENTGGEDGIPDRVILGKPTALAYYSEGGDFFTKPAPKGFTTDHFVNHHYTFDENGNIKAFDNGLGMVPNPGVGRDANRYFTDANNMGDGVFSDGYKSYFQTPLERVIASAYGTYQLDDEHALTFDFTYSNTDATTESSPAFFRHTIRRDNVFIKDDMAKLMDDNELTSVTLRQANEHLWGDRMYNQEREVFRTSFGAEGYLTDDWGYSTYVQYGRIEQDTLWTGEVLTQNLANAIDAVEYNGQIVCADRDAKGNVVGAIEGCTPFNTMGATSATAAQQDYIATTATRFAKHDQVVFALTVDGALYELPAGYVAAAFTAEHRRESATTNPSQNMEKGLIFGNSSLPMNGEIEVDELSAEISIPLLEDAFLATDLTFETAFRYMDYSVTGSDTAWKLALNWGVTEELRVRLNRSKSVRAPNLGDLFTPNSKTFSSGRADVCRADSIESSGSKYKANVIKNCQADGLAEGWMPSTDWLSGGSLPGYIQGNQNLENEVSNDYTIGVIYTPSFVDGLDFTMDYWSFEVDGAIEYFGRDSVELCYESSSLDNPFCGNFERDEKTGNITHFYMRPINAAQITKKGMDFESAYRTDVLNGSLSVKLTATYLIDDNQNSTGREEDFRNYVGETASPRWKGRLSTVYAQDDSSYVLTVNYRHATVEDNDWTAEDNNYNDIPSYTTFDFMYKTYLMDELQLRVGVNNLLDREPPRNPFAYDEGEFFDVKGRRLSIGAKYTF</sequence>
<reference evidence="14" key="2">
    <citation type="submission" date="2019-06" db="EMBL/GenBank/DDBJ databases">
        <title>Co-occurence of chitin degradation, pigmentation and bioactivity in marine Pseudoalteromonas.</title>
        <authorList>
            <person name="Sonnenschein E.C."/>
            <person name="Bech P.K."/>
        </authorList>
    </citation>
    <scope>NUCLEOTIDE SEQUENCE [LARGE SCALE GENOMIC DNA]</scope>
    <source>
        <strain evidence="14">S1189</strain>
    </source>
</reference>
<evidence type="ECO:0000259" key="12">
    <source>
        <dbReference type="Pfam" id="PF07715"/>
    </source>
</evidence>
<keyword evidence="4 8" id="KW-0812">Transmembrane</keyword>
<proteinExistence type="inferred from homology"/>
<evidence type="ECO:0000256" key="7">
    <source>
        <dbReference type="ARBA" id="ARBA00023237"/>
    </source>
</evidence>
<evidence type="ECO:0000256" key="10">
    <source>
        <dbReference type="SAM" id="SignalP"/>
    </source>
</evidence>
<evidence type="ECO:0000256" key="2">
    <source>
        <dbReference type="ARBA" id="ARBA00022448"/>
    </source>
</evidence>
<reference evidence="13 14" key="1">
    <citation type="submission" date="2017-12" db="EMBL/GenBank/DDBJ databases">
        <authorList>
            <person name="Paulsen S."/>
            <person name="Gram L.K."/>
        </authorList>
    </citation>
    <scope>NUCLEOTIDE SEQUENCE [LARGE SCALE GENOMIC DNA]</scope>
    <source>
        <strain evidence="13 14">S1189</strain>
    </source>
</reference>
<dbReference type="PANTHER" id="PTHR47234">
    <property type="match status" value="1"/>
</dbReference>
<dbReference type="InterPro" id="IPR039426">
    <property type="entry name" value="TonB-dep_rcpt-like"/>
</dbReference>
<dbReference type="PANTHER" id="PTHR47234:SF2">
    <property type="entry name" value="TONB-DEPENDENT RECEPTOR"/>
    <property type="match status" value="1"/>
</dbReference>
<keyword evidence="5 9" id="KW-0798">TonB box</keyword>
<dbReference type="RefSeq" id="WP_138567240.1">
    <property type="nucleotide sequence ID" value="NZ_PNCM01000015.1"/>
</dbReference>
<evidence type="ECO:0000259" key="11">
    <source>
        <dbReference type="Pfam" id="PF00593"/>
    </source>
</evidence>
<evidence type="ECO:0000313" key="13">
    <source>
        <dbReference type="EMBL" id="TMP81587.1"/>
    </source>
</evidence>
<comment type="caution">
    <text evidence="13">The sequence shown here is derived from an EMBL/GenBank/DDBJ whole genome shotgun (WGS) entry which is preliminary data.</text>
</comment>
<feature type="signal peptide" evidence="10">
    <location>
        <begin position="1"/>
        <end position="28"/>
    </location>
</feature>
<dbReference type="Gene3D" id="2.170.130.10">
    <property type="entry name" value="TonB-dependent receptor, plug domain"/>
    <property type="match status" value="1"/>
</dbReference>
<evidence type="ECO:0000256" key="5">
    <source>
        <dbReference type="ARBA" id="ARBA00023077"/>
    </source>
</evidence>
<feature type="chain" id="PRO_5024397550" evidence="10">
    <location>
        <begin position="29"/>
        <end position="970"/>
    </location>
</feature>
<dbReference type="Proteomes" id="UP000307362">
    <property type="component" value="Unassembled WGS sequence"/>
</dbReference>
<organism evidence="13 14">
    <name type="scientific">Pseudoalteromonas phenolica</name>
    <dbReference type="NCBI Taxonomy" id="161398"/>
    <lineage>
        <taxon>Bacteria</taxon>
        <taxon>Pseudomonadati</taxon>
        <taxon>Pseudomonadota</taxon>
        <taxon>Gammaproteobacteria</taxon>
        <taxon>Alteromonadales</taxon>
        <taxon>Pseudoalteromonadaceae</taxon>
        <taxon>Pseudoalteromonas</taxon>
    </lineage>
</organism>
<dbReference type="InterPro" id="IPR012910">
    <property type="entry name" value="Plug_dom"/>
</dbReference>
<protein>
    <submittedName>
        <fullName evidence="13">TonB-dependent receptor</fullName>
    </submittedName>
</protein>
<dbReference type="EMBL" id="PNCM01000015">
    <property type="protein sequence ID" value="TMP81587.1"/>
    <property type="molecule type" value="Genomic_DNA"/>
</dbReference>
<feature type="domain" description="TonB-dependent receptor plug" evidence="12">
    <location>
        <begin position="53"/>
        <end position="166"/>
    </location>
</feature>
<dbReference type="Gene3D" id="2.40.170.20">
    <property type="entry name" value="TonB-dependent receptor, beta-barrel domain"/>
    <property type="match status" value="1"/>
</dbReference>
<dbReference type="Pfam" id="PF07715">
    <property type="entry name" value="Plug"/>
    <property type="match status" value="1"/>
</dbReference>
<evidence type="ECO:0000313" key="14">
    <source>
        <dbReference type="Proteomes" id="UP000307362"/>
    </source>
</evidence>
<dbReference type="InterPro" id="IPR000531">
    <property type="entry name" value="Beta-barrel_TonB"/>
</dbReference>
<keyword evidence="13" id="KW-0675">Receptor</keyword>
<name>A0A5S3YWW1_9GAMM</name>
<comment type="subcellular location">
    <subcellularLocation>
        <location evidence="1 8">Cell outer membrane</location>
        <topology evidence="1 8">Multi-pass membrane protein</topology>
    </subcellularLocation>
</comment>
<dbReference type="AlphaFoldDB" id="A0A5S3YWW1"/>
<keyword evidence="7 8" id="KW-0998">Cell outer membrane</keyword>
<evidence type="ECO:0000256" key="4">
    <source>
        <dbReference type="ARBA" id="ARBA00022692"/>
    </source>
</evidence>
<dbReference type="PROSITE" id="PS52016">
    <property type="entry name" value="TONB_DEPENDENT_REC_3"/>
    <property type="match status" value="1"/>
</dbReference>
<keyword evidence="10" id="KW-0732">Signal</keyword>
<feature type="domain" description="TonB-dependent receptor-like beta-barrel" evidence="11">
    <location>
        <begin position="417"/>
        <end position="937"/>
    </location>
</feature>
<evidence type="ECO:0000256" key="3">
    <source>
        <dbReference type="ARBA" id="ARBA00022452"/>
    </source>
</evidence>
<dbReference type="Pfam" id="PF00593">
    <property type="entry name" value="TonB_dep_Rec_b-barrel"/>
    <property type="match status" value="1"/>
</dbReference>